<gene>
    <name evidence="1" type="ORF">EG240_11730</name>
</gene>
<comment type="caution">
    <text evidence="1">The sequence shown here is derived from an EMBL/GenBank/DDBJ whole genome shotgun (WGS) entry which is preliminary data.</text>
</comment>
<sequence length="382" mass="45012">MIFTYKYISHEIEKLQAYLDFLFNDVWIFAEGTFNFSKLDKNPELKDICERLEIQDSELGNFFNSRIAWIYDEFAKIDDDDFKLELIDFYHNNNDIESLCKDKSINPVTYSELKEKYPDLEKALNSFYSRLYGNKSPFNLKIFGKLNKNIIPSHYQKFVKVNDDNICPFCGIYPIDGIYVSTREAYDHFLPKAIYPFSSINFKNLAPMCNKCNSGNKSTCDPIEHIKGRKLAFYPFGDNHPEIEIQFTLLNNNVKSLKPSDFNISINSPSHSEQIDSWKRIFKIHTKYNNDGSIKYYGRYDELICTKHKAKEWYEDIYDYYENATCIEDTIDAEKYYDKVIRATTRNNRLIENTIKREFLKECKLKGLFNVSQTQNTTSSSN</sequence>
<dbReference type="EMBL" id="RQVQ01000028">
    <property type="protein sequence ID" value="RRJ89411.1"/>
    <property type="molecule type" value="Genomic_DNA"/>
</dbReference>
<dbReference type="Proteomes" id="UP000275719">
    <property type="component" value="Unassembled WGS sequence"/>
</dbReference>
<dbReference type="AlphaFoldDB" id="A0A3P3W2S9"/>
<evidence type="ECO:0008006" key="3">
    <source>
        <dbReference type="Google" id="ProtNLM"/>
    </source>
</evidence>
<organism evidence="1 2">
    <name type="scientific">Paenimyroides tangerinum</name>
    <dbReference type="NCBI Taxonomy" id="2488728"/>
    <lineage>
        <taxon>Bacteria</taxon>
        <taxon>Pseudomonadati</taxon>
        <taxon>Bacteroidota</taxon>
        <taxon>Flavobacteriia</taxon>
        <taxon>Flavobacteriales</taxon>
        <taxon>Flavobacteriaceae</taxon>
        <taxon>Paenimyroides</taxon>
    </lineage>
</organism>
<evidence type="ECO:0000313" key="2">
    <source>
        <dbReference type="Proteomes" id="UP000275719"/>
    </source>
</evidence>
<accession>A0A3P3W2S9</accession>
<dbReference type="Gene3D" id="1.10.30.50">
    <property type="match status" value="1"/>
</dbReference>
<keyword evidence="2" id="KW-1185">Reference proteome</keyword>
<reference evidence="1 2" key="1">
    <citation type="submission" date="2018-11" db="EMBL/GenBank/DDBJ databases">
        <title>Flavobacterium sp. nov., YIM 102701-2 draft genome.</title>
        <authorList>
            <person name="Li G."/>
            <person name="Jiang Y."/>
        </authorList>
    </citation>
    <scope>NUCLEOTIDE SEQUENCE [LARGE SCALE GENOMIC DNA]</scope>
    <source>
        <strain evidence="1 2">YIM 102701-2</strain>
    </source>
</reference>
<dbReference type="RefSeq" id="WP_125019582.1">
    <property type="nucleotide sequence ID" value="NZ_RQVQ01000028.1"/>
</dbReference>
<name>A0A3P3W2S9_9FLAO</name>
<proteinExistence type="predicted"/>
<dbReference type="OrthoDB" id="9816185at2"/>
<evidence type="ECO:0000313" key="1">
    <source>
        <dbReference type="EMBL" id="RRJ89411.1"/>
    </source>
</evidence>
<protein>
    <recommendedName>
        <fullName evidence="3">HNH endonuclease</fullName>
    </recommendedName>
</protein>